<dbReference type="Pfam" id="PF00593">
    <property type="entry name" value="TonB_dep_Rec_b-barrel"/>
    <property type="match status" value="1"/>
</dbReference>
<evidence type="ECO:0000259" key="15">
    <source>
        <dbReference type="Pfam" id="PF00593"/>
    </source>
</evidence>
<evidence type="ECO:0000256" key="2">
    <source>
        <dbReference type="ARBA" id="ARBA00022448"/>
    </source>
</evidence>
<dbReference type="RefSeq" id="WP_104544863.1">
    <property type="nucleotide sequence ID" value="NZ_MIGV01000031.1"/>
</dbReference>
<dbReference type="PROSITE" id="PS52016">
    <property type="entry name" value="TONB_DEPENDENT_REC_3"/>
    <property type="match status" value="1"/>
</dbReference>
<evidence type="ECO:0000256" key="12">
    <source>
        <dbReference type="RuleBase" id="RU003357"/>
    </source>
</evidence>
<dbReference type="Proteomes" id="UP000238270">
    <property type="component" value="Unassembled WGS sequence"/>
</dbReference>
<evidence type="ECO:0000256" key="9">
    <source>
        <dbReference type="ARBA" id="ARBA00023237"/>
    </source>
</evidence>
<dbReference type="GO" id="GO:0044718">
    <property type="term" value="P:siderophore transmembrane transport"/>
    <property type="evidence" value="ECO:0007669"/>
    <property type="project" value="TreeGrafter"/>
</dbReference>
<keyword evidence="7 12" id="KW-0798">TonB box</keyword>
<dbReference type="InterPro" id="IPR036942">
    <property type="entry name" value="Beta-barrel_TonB_sf"/>
</dbReference>
<feature type="chain" id="PRO_5015654782" evidence="14">
    <location>
        <begin position="25"/>
        <end position="648"/>
    </location>
</feature>
<gene>
    <name evidence="17" type="ORF">XaplCFBP3122_18095</name>
</gene>
<keyword evidence="3 10" id="KW-1134">Transmembrane beta strand</keyword>
<dbReference type="InterPro" id="IPR010917">
    <property type="entry name" value="TonB_rcpt_CS"/>
</dbReference>
<evidence type="ECO:0000313" key="18">
    <source>
        <dbReference type="Proteomes" id="UP000238270"/>
    </source>
</evidence>
<evidence type="ECO:0000256" key="11">
    <source>
        <dbReference type="PROSITE-ProRule" id="PRU10144"/>
    </source>
</evidence>
<protein>
    <submittedName>
        <fullName evidence="17">TonB-dependent receptor</fullName>
    </submittedName>
</protein>
<evidence type="ECO:0000256" key="4">
    <source>
        <dbReference type="ARBA" id="ARBA00022692"/>
    </source>
</evidence>
<evidence type="ECO:0000259" key="16">
    <source>
        <dbReference type="Pfam" id="PF07715"/>
    </source>
</evidence>
<dbReference type="GO" id="GO:0015344">
    <property type="term" value="F:siderophore uptake transmembrane transporter activity"/>
    <property type="evidence" value="ECO:0007669"/>
    <property type="project" value="TreeGrafter"/>
</dbReference>
<feature type="short sequence motif" description="TonB C-terminal box" evidence="11">
    <location>
        <begin position="631"/>
        <end position="648"/>
    </location>
</feature>
<keyword evidence="4 10" id="KW-0812">Transmembrane</keyword>
<name>A0A2S6Z0I4_9XANT</name>
<dbReference type="PANTHER" id="PTHR30069">
    <property type="entry name" value="TONB-DEPENDENT OUTER MEMBRANE RECEPTOR"/>
    <property type="match status" value="1"/>
</dbReference>
<evidence type="ECO:0000256" key="6">
    <source>
        <dbReference type="ARBA" id="ARBA00023065"/>
    </source>
</evidence>
<dbReference type="PROSITE" id="PS01156">
    <property type="entry name" value="TONB_DEPENDENT_REC_2"/>
    <property type="match status" value="1"/>
</dbReference>
<accession>A0A2S6Z0I4</accession>
<feature type="signal peptide" evidence="14">
    <location>
        <begin position="1"/>
        <end position="24"/>
    </location>
</feature>
<feature type="domain" description="TonB-dependent receptor-like beta-barrel" evidence="15">
    <location>
        <begin position="228"/>
        <end position="621"/>
    </location>
</feature>
<reference evidence="17 18" key="1">
    <citation type="submission" date="2016-08" db="EMBL/GenBank/DDBJ databases">
        <title>Evolution of the type three secretion system and type three effector repertoires in Xanthomonas.</title>
        <authorList>
            <person name="Merda D."/>
            <person name="Briand M."/>
            <person name="Bosis E."/>
            <person name="Rousseau C."/>
            <person name="Portier P."/>
            <person name="Jacques M.-A."/>
            <person name="Fischer-Le Saux M."/>
        </authorList>
    </citation>
    <scope>NUCLEOTIDE SEQUENCE [LARGE SCALE GENOMIC DNA]</scope>
    <source>
        <strain evidence="17 18">CFBP 3122</strain>
    </source>
</reference>
<evidence type="ECO:0000256" key="13">
    <source>
        <dbReference type="SAM" id="MobiDB-lite"/>
    </source>
</evidence>
<keyword evidence="17" id="KW-0675">Receptor</keyword>
<keyword evidence="9 10" id="KW-0998">Cell outer membrane</keyword>
<dbReference type="CDD" id="cd01347">
    <property type="entry name" value="ligand_gated_channel"/>
    <property type="match status" value="1"/>
</dbReference>
<dbReference type="InterPro" id="IPR037066">
    <property type="entry name" value="Plug_dom_sf"/>
</dbReference>
<evidence type="ECO:0000256" key="14">
    <source>
        <dbReference type="SAM" id="SignalP"/>
    </source>
</evidence>
<feature type="region of interest" description="Disordered" evidence="13">
    <location>
        <begin position="298"/>
        <end position="317"/>
    </location>
</feature>
<keyword evidence="6" id="KW-0406">Ion transport</keyword>
<dbReference type="Gene3D" id="2.40.170.20">
    <property type="entry name" value="TonB-dependent receptor, beta-barrel domain"/>
    <property type="match status" value="1"/>
</dbReference>
<keyword evidence="8 10" id="KW-0472">Membrane</keyword>
<dbReference type="SUPFAM" id="SSF56935">
    <property type="entry name" value="Porins"/>
    <property type="match status" value="1"/>
</dbReference>
<keyword evidence="2 10" id="KW-0813">Transport</keyword>
<evidence type="ECO:0000256" key="10">
    <source>
        <dbReference type="PROSITE-ProRule" id="PRU01360"/>
    </source>
</evidence>
<evidence type="ECO:0000256" key="8">
    <source>
        <dbReference type="ARBA" id="ARBA00023136"/>
    </source>
</evidence>
<dbReference type="Pfam" id="PF07715">
    <property type="entry name" value="Plug"/>
    <property type="match status" value="1"/>
</dbReference>
<evidence type="ECO:0000256" key="3">
    <source>
        <dbReference type="ARBA" id="ARBA00022452"/>
    </source>
</evidence>
<dbReference type="AlphaFoldDB" id="A0A2S6Z0I4"/>
<dbReference type="Gene3D" id="2.170.130.10">
    <property type="entry name" value="TonB-dependent receptor, plug domain"/>
    <property type="match status" value="1"/>
</dbReference>
<feature type="domain" description="TonB-dependent receptor plug" evidence="16">
    <location>
        <begin position="47"/>
        <end position="156"/>
    </location>
</feature>
<sequence>MHPSLRTLRLTAALASLCASTATAADAPPPSTLDQVVVTAAGFAQRIEDAPASITVITGEQLRRKSFRDLGDALRDVEGVAVNGGANETDISLRGMPPDYTLILVDGKRQSARESRVNGNRGYEQSFIPPAEAIERIEIVRGSMSSLYGSDAIGGVINIITRKVAADWGGALTLDYTAQQHSDQGNARQAQFFLNGPVKRDLLGLQLWGRYLDRQADDDVERTGGFTQARHRDLTARLALTPSQYQEVLLEVGATRLDNGQGTSANWATREQQNDRDHASLSYKGQWDWGSAELSAAHETASRRGRATPEQTDVYGREPEVENTVVDAKLVRPWRAHTVTAGAQWNQGRVHDWNQGLNDHLQYTFAVVQRALFAEDEWSLAERLALTAGLRVDDHDQYGSHLNPRLHAVWHASPSWTFKGGVSRGFKAPEIRAVVPGYAYLRRNRWVMLGNPDLKPETSTTYELSALWSDRDGLSAGATVFYNDFKDKLSTVTTTETWNGYLIMERVNVDRARIAGIELNGRWAVTPAVALKANYSYTDSEQQSGAGRGAPLTLTPEQKAHVGVDWTPSPRLRLWAAANYYGKEYGTTVGAAPAPGYTTADLGGSFELNPSLAFNAALYNLNDKRLDEATYGTVNYGRRLWVSASYRF</sequence>
<evidence type="ECO:0000313" key="17">
    <source>
        <dbReference type="EMBL" id="PPT74037.1"/>
    </source>
</evidence>
<keyword evidence="5 14" id="KW-0732">Signal</keyword>
<dbReference type="EMBL" id="MIGV01000031">
    <property type="protein sequence ID" value="PPT74037.1"/>
    <property type="molecule type" value="Genomic_DNA"/>
</dbReference>
<evidence type="ECO:0000256" key="5">
    <source>
        <dbReference type="ARBA" id="ARBA00022729"/>
    </source>
</evidence>
<comment type="caution">
    <text evidence="17">The sequence shown here is derived from an EMBL/GenBank/DDBJ whole genome shotgun (WGS) entry which is preliminary data.</text>
</comment>
<organism evidence="17 18">
    <name type="scientific">Xanthomonas arboricola pv. populi</name>
    <dbReference type="NCBI Taxonomy" id="487823"/>
    <lineage>
        <taxon>Bacteria</taxon>
        <taxon>Pseudomonadati</taxon>
        <taxon>Pseudomonadota</taxon>
        <taxon>Gammaproteobacteria</taxon>
        <taxon>Lysobacterales</taxon>
        <taxon>Lysobacteraceae</taxon>
        <taxon>Xanthomonas</taxon>
    </lineage>
</organism>
<comment type="subcellular location">
    <subcellularLocation>
        <location evidence="1 10">Cell outer membrane</location>
        <topology evidence="1 10">Multi-pass membrane protein</topology>
    </subcellularLocation>
</comment>
<dbReference type="PANTHER" id="PTHR30069:SF53">
    <property type="entry name" value="COLICIN I RECEPTOR-RELATED"/>
    <property type="match status" value="1"/>
</dbReference>
<evidence type="ECO:0000256" key="1">
    <source>
        <dbReference type="ARBA" id="ARBA00004571"/>
    </source>
</evidence>
<dbReference type="InterPro" id="IPR039426">
    <property type="entry name" value="TonB-dep_rcpt-like"/>
</dbReference>
<dbReference type="GO" id="GO:0009279">
    <property type="term" value="C:cell outer membrane"/>
    <property type="evidence" value="ECO:0007669"/>
    <property type="project" value="UniProtKB-SubCell"/>
</dbReference>
<evidence type="ECO:0000256" key="7">
    <source>
        <dbReference type="ARBA" id="ARBA00023077"/>
    </source>
</evidence>
<dbReference type="InterPro" id="IPR000531">
    <property type="entry name" value="Beta-barrel_TonB"/>
</dbReference>
<proteinExistence type="inferred from homology"/>
<dbReference type="InterPro" id="IPR012910">
    <property type="entry name" value="Plug_dom"/>
</dbReference>
<comment type="similarity">
    <text evidence="10 12">Belongs to the TonB-dependent receptor family.</text>
</comment>